<dbReference type="AlphaFoldDB" id="A0A177I1T0"/>
<name>A0A177I1T0_9ACTN</name>
<proteinExistence type="predicted"/>
<accession>A0A177I1T0</accession>
<reference evidence="1 2" key="1">
    <citation type="submission" date="2015-12" db="EMBL/GenBank/DDBJ databases">
        <title>Genome sequence of Streptomyces sp. G25.</title>
        <authorList>
            <person name="Poehlein A."/>
            <person name="Roettig A."/>
            <person name="Hiessl S."/>
            <person name="Hauschild P."/>
            <person name="Schauer J."/>
            <person name="Madkour M.H."/>
            <person name="Al-Ansari A.M."/>
            <person name="Almakishah N.H."/>
            <person name="Steinbuechel A."/>
            <person name="Daniel R."/>
        </authorList>
    </citation>
    <scope>NUCLEOTIDE SEQUENCE [LARGE SCALE GENOMIC DNA]</scope>
    <source>
        <strain evidence="2">G25(2015)</strain>
    </source>
</reference>
<evidence type="ECO:0000313" key="1">
    <source>
        <dbReference type="EMBL" id="OAH16504.1"/>
    </source>
</evidence>
<comment type="caution">
    <text evidence="1">The sequence shown here is derived from an EMBL/GenBank/DDBJ whole genome shotgun (WGS) entry which is preliminary data.</text>
</comment>
<evidence type="ECO:0000313" key="2">
    <source>
        <dbReference type="Proteomes" id="UP000077381"/>
    </source>
</evidence>
<dbReference type="PATRIC" id="fig|1716141.3.peg.111"/>
<dbReference type="Proteomes" id="UP000077381">
    <property type="component" value="Unassembled WGS sequence"/>
</dbReference>
<sequence>MRVFHRRSGHRLRWSGYAALPGAVLAALALVAVLPSLVSSNASEESTHEHARVDGDKGDQALPEAFGAECRTSIDGSHVTVYCHNPYPETDRVRLHIECDRWWDLDSDGAPVAAEPAMTVRLTGRCWKEVRSVWVSHER</sequence>
<dbReference type="STRING" id="1716141.STSP_00990"/>
<organism evidence="1 2">
    <name type="scientific">Streptomyces jeddahensis</name>
    <dbReference type="NCBI Taxonomy" id="1716141"/>
    <lineage>
        <taxon>Bacteria</taxon>
        <taxon>Bacillati</taxon>
        <taxon>Actinomycetota</taxon>
        <taxon>Actinomycetes</taxon>
        <taxon>Kitasatosporales</taxon>
        <taxon>Streptomycetaceae</taxon>
        <taxon>Streptomyces</taxon>
    </lineage>
</organism>
<protein>
    <submittedName>
        <fullName evidence="1">Uncharacterized protein</fullName>
    </submittedName>
</protein>
<dbReference type="EMBL" id="LOHS01000014">
    <property type="protein sequence ID" value="OAH16504.1"/>
    <property type="molecule type" value="Genomic_DNA"/>
</dbReference>
<keyword evidence="2" id="KW-1185">Reference proteome</keyword>
<gene>
    <name evidence="1" type="ORF">STSP_00990</name>
</gene>